<dbReference type="InterPro" id="IPR020018">
    <property type="entry name" value="Motility-assoc_lipoprot_GldH"/>
</dbReference>
<evidence type="ECO:0000313" key="2">
    <source>
        <dbReference type="Proteomes" id="UP001209885"/>
    </source>
</evidence>
<dbReference type="EMBL" id="JAPFQN010000003">
    <property type="protein sequence ID" value="MCX2743426.1"/>
    <property type="molecule type" value="Genomic_DNA"/>
</dbReference>
<name>A0ABT3RNQ0_9BACT</name>
<dbReference type="Proteomes" id="UP001209885">
    <property type="component" value="Unassembled WGS sequence"/>
</dbReference>
<keyword evidence="1" id="KW-0449">Lipoprotein</keyword>
<dbReference type="NCBIfam" id="TIGR03511">
    <property type="entry name" value="GldH_lipo"/>
    <property type="match status" value="1"/>
</dbReference>
<comment type="caution">
    <text evidence="1">The sequence shown here is derived from an EMBL/GenBank/DDBJ whole genome shotgun (WGS) entry which is preliminary data.</text>
</comment>
<protein>
    <submittedName>
        <fullName evidence="1">Gliding motility lipoprotein GldH</fullName>
    </submittedName>
</protein>
<accession>A0ABT3RNQ0</accession>
<keyword evidence="2" id="KW-1185">Reference proteome</keyword>
<gene>
    <name evidence="1" type="ORF">OO013_06085</name>
</gene>
<sequence>MKSFFYLTVTLMLTLSGCDTTRVFEEYNDFENNTWNRNNSINFEFQITDSESPYNLFYNIRNTNEYPFHNLYLGAELTNAEGEVLIKNMAMENQPDEIMIFDRKSGEPLGESSIGDLYTIQTPYKKSFQFPDTGTYKVNITHFMRDQELTGLQAAGFRVEKIKE</sequence>
<organism evidence="1 2">
    <name type="scientific">Mangrovivirga halotolerans</name>
    <dbReference type="NCBI Taxonomy" id="2993936"/>
    <lineage>
        <taxon>Bacteria</taxon>
        <taxon>Pseudomonadati</taxon>
        <taxon>Bacteroidota</taxon>
        <taxon>Cytophagia</taxon>
        <taxon>Cytophagales</taxon>
        <taxon>Mangrovivirgaceae</taxon>
        <taxon>Mangrovivirga</taxon>
    </lineage>
</organism>
<proteinExistence type="predicted"/>
<dbReference type="Pfam" id="PF14109">
    <property type="entry name" value="GldH_lipo"/>
    <property type="match status" value="1"/>
</dbReference>
<reference evidence="1 2" key="1">
    <citation type="submission" date="2022-11" db="EMBL/GenBank/DDBJ databases">
        <title>The characterization of three novel Bacteroidetes species and genomic analysis of their roles in tidal elemental geochemical cycles.</title>
        <authorList>
            <person name="Ma K."/>
        </authorList>
    </citation>
    <scope>NUCLEOTIDE SEQUENCE [LARGE SCALE GENOMIC DNA]</scope>
    <source>
        <strain evidence="1 2">M17</strain>
    </source>
</reference>
<evidence type="ECO:0000313" key="1">
    <source>
        <dbReference type="EMBL" id="MCX2743426.1"/>
    </source>
</evidence>
<dbReference type="RefSeq" id="WP_266055808.1">
    <property type="nucleotide sequence ID" value="NZ_JAPFQN010000003.1"/>
</dbReference>
<dbReference type="PROSITE" id="PS51257">
    <property type="entry name" value="PROKAR_LIPOPROTEIN"/>
    <property type="match status" value="1"/>
</dbReference>